<accession>A0AAV4EHD0</accession>
<keyword evidence="2" id="KW-1185">Reference proteome</keyword>
<evidence type="ECO:0000313" key="2">
    <source>
        <dbReference type="Proteomes" id="UP000762676"/>
    </source>
</evidence>
<reference evidence="1 2" key="1">
    <citation type="journal article" date="2021" name="Elife">
        <title>Chloroplast acquisition without the gene transfer in kleptoplastic sea slugs, Plakobranchus ocellatus.</title>
        <authorList>
            <person name="Maeda T."/>
            <person name="Takahashi S."/>
            <person name="Yoshida T."/>
            <person name="Shimamura S."/>
            <person name="Takaki Y."/>
            <person name="Nagai Y."/>
            <person name="Toyoda A."/>
            <person name="Suzuki Y."/>
            <person name="Arimoto A."/>
            <person name="Ishii H."/>
            <person name="Satoh N."/>
            <person name="Nishiyama T."/>
            <person name="Hasebe M."/>
            <person name="Maruyama T."/>
            <person name="Minagawa J."/>
            <person name="Obokata J."/>
            <person name="Shigenobu S."/>
        </authorList>
    </citation>
    <scope>NUCLEOTIDE SEQUENCE [LARGE SCALE GENOMIC DNA]</scope>
</reference>
<evidence type="ECO:0000313" key="1">
    <source>
        <dbReference type="EMBL" id="GFR60024.1"/>
    </source>
</evidence>
<protein>
    <submittedName>
        <fullName evidence="1">Uncharacterized protein</fullName>
    </submittedName>
</protein>
<dbReference type="EMBL" id="BMAT01003661">
    <property type="protein sequence ID" value="GFR60024.1"/>
    <property type="molecule type" value="Genomic_DNA"/>
</dbReference>
<dbReference type="AlphaFoldDB" id="A0AAV4EHD0"/>
<dbReference type="Proteomes" id="UP000762676">
    <property type="component" value="Unassembled WGS sequence"/>
</dbReference>
<proteinExistence type="predicted"/>
<organism evidence="1 2">
    <name type="scientific">Elysia marginata</name>
    <dbReference type="NCBI Taxonomy" id="1093978"/>
    <lineage>
        <taxon>Eukaryota</taxon>
        <taxon>Metazoa</taxon>
        <taxon>Spiralia</taxon>
        <taxon>Lophotrochozoa</taxon>
        <taxon>Mollusca</taxon>
        <taxon>Gastropoda</taxon>
        <taxon>Heterobranchia</taxon>
        <taxon>Euthyneura</taxon>
        <taxon>Panpulmonata</taxon>
        <taxon>Sacoglossa</taxon>
        <taxon>Placobranchoidea</taxon>
        <taxon>Plakobranchidae</taxon>
        <taxon>Elysia</taxon>
    </lineage>
</organism>
<name>A0AAV4EHD0_9GAST</name>
<gene>
    <name evidence="1" type="ORF">ElyMa_001811600</name>
</gene>
<sequence>MGCMRFTRVHQQAEALYTSSPAGCMRFTQVHQQAACALHKFTSRLQALYTSSPAGCTCFTRVHQQAASALYKFTSRPKRFTQVHLKAAVHQIQPTF</sequence>
<comment type="caution">
    <text evidence="1">The sequence shown here is derived from an EMBL/GenBank/DDBJ whole genome shotgun (WGS) entry which is preliminary data.</text>
</comment>